<dbReference type="Pfam" id="PF03575">
    <property type="entry name" value="Peptidase_S51"/>
    <property type="match status" value="1"/>
</dbReference>
<protein>
    <recommendedName>
        <fullName evidence="5">Cyanophycinase</fullName>
        <ecNumber evidence="4">3.4.15.6</ecNumber>
    </recommendedName>
</protein>
<dbReference type="CDD" id="cd03145">
    <property type="entry name" value="GAT1_cyanophycinase"/>
    <property type="match status" value="1"/>
</dbReference>
<accession>A0ABU7SGK3</accession>
<dbReference type="Gene3D" id="3.40.50.880">
    <property type="match status" value="1"/>
</dbReference>
<evidence type="ECO:0000256" key="3">
    <source>
        <dbReference type="ARBA" id="ARBA00006534"/>
    </source>
</evidence>
<keyword evidence="8" id="KW-0720">Serine protease</keyword>
<organism evidence="9 10">
    <name type="scientific">Plantactinospora veratri</name>
    <dbReference type="NCBI Taxonomy" id="1436122"/>
    <lineage>
        <taxon>Bacteria</taxon>
        <taxon>Bacillati</taxon>
        <taxon>Actinomycetota</taxon>
        <taxon>Actinomycetes</taxon>
        <taxon>Micromonosporales</taxon>
        <taxon>Micromonosporaceae</taxon>
        <taxon>Plantactinospora</taxon>
    </lineage>
</organism>
<dbReference type="EC" id="3.4.15.6" evidence="4"/>
<keyword evidence="9" id="KW-0121">Carboxypeptidase</keyword>
<comment type="similarity">
    <text evidence="3">Belongs to the peptidase S51 family.</text>
</comment>
<dbReference type="GO" id="GO:0008241">
    <property type="term" value="F:peptidyl-dipeptidase activity"/>
    <property type="evidence" value="ECO:0007669"/>
    <property type="project" value="UniProtKB-EC"/>
</dbReference>
<dbReference type="InterPro" id="IPR005320">
    <property type="entry name" value="Peptidase_S51"/>
</dbReference>
<dbReference type="PANTHER" id="PTHR36175">
    <property type="entry name" value="CYANOPHYCINASE"/>
    <property type="match status" value="1"/>
</dbReference>
<evidence type="ECO:0000256" key="2">
    <source>
        <dbReference type="ARBA" id="ARBA00002039"/>
    </source>
</evidence>
<dbReference type="SUPFAM" id="SSF52317">
    <property type="entry name" value="Class I glutamine amidotransferase-like"/>
    <property type="match status" value="1"/>
</dbReference>
<evidence type="ECO:0000313" key="10">
    <source>
        <dbReference type="Proteomes" id="UP001339911"/>
    </source>
</evidence>
<evidence type="ECO:0000313" key="9">
    <source>
        <dbReference type="EMBL" id="MEE6309051.1"/>
    </source>
</evidence>
<keyword evidence="10" id="KW-1185">Reference proteome</keyword>
<gene>
    <name evidence="9" type="ORF">V1634_19630</name>
</gene>
<comment type="caution">
    <text evidence="9">The sequence shown here is derived from an EMBL/GenBank/DDBJ whole genome shotgun (WGS) entry which is preliminary data.</text>
</comment>
<evidence type="ECO:0000256" key="4">
    <source>
        <dbReference type="ARBA" id="ARBA00013115"/>
    </source>
</evidence>
<dbReference type="NCBIfam" id="TIGR02069">
    <property type="entry name" value="cyanophycinase"/>
    <property type="match status" value="1"/>
</dbReference>
<dbReference type="PIRSF" id="PIRSF032067">
    <property type="entry name" value="Cyanophycinase"/>
    <property type="match status" value="1"/>
</dbReference>
<evidence type="ECO:0000256" key="8">
    <source>
        <dbReference type="ARBA" id="ARBA00022825"/>
    </source>
</evidence>
<sequence length="279" mass="29369">MRHCEPAHRERRLVIVGGGERAGEPGSGILERFVDMSGGDQARIAVIATASSEGGPLEAEYGRLFQTLGVDDVRGLRLESREQANDGRVVELLSDATSVFFTGGDQWRIAALLGGTLVDSLLHARIEDGLVLGGTSAGAAMMSSTMVLGGDGVGVSTDSIHTGPGMEFLPRVLIDMHFAQRGRLNRLLSAVAQFPHELGLGIDENTAIIVEGNRFEVVGAGSVTVIDAGPADDIRVPTGPDRRIALTGARLHVLPAGYTFELVDRRPQIVAMAGGAQGR</sequence>
<dbReference type="EMBL" id="JAZGQL010000014">
    <property type="protein sequence ID" value="MEE6309051.1"/>
    <property type="molecule type" value="Genomic_DNA"/>
</dbReference>
<keyword evidence="6" id="KW-0645">Protease</keyword>
<reference evidence="9 10" key="1">
    <citation type="submission" date="2024-01" db="EMBL/GenBank/DDBJ databases">
        <title>Genome insights into Plantactinospora veratri sp. nov.</title>
        <authorList>
            <person name="Wang L."/>
        </authorList>
    </citation>
    <scope>NUCLEOTIDE SEQUENCE [LARGE SCALE GENOMIC DNA]</scope>
    <source>
        <strain evidence="9 10">NEAU-FHS4</strain>
    </source>
</reference>
<evidence type="ECO:0000256" key="1">
    <source>
        <dbReference type="ARBA" id="ARBA00001092"/>
    </source>
</evidence>
<dbReference type="InterPro" id="IPR029062">
    <property type="entry name" value="Class_I_gatase-like"/>
</dbReference>
<name>A0ABU7SGK3_9ACTN</name>
<dbReference type="PANTHER" id="PTHR36175:SF1">
    <property type="entry name" value="CYANOPHYCINASE"/>
    <property type="match status" value="1"/>
</dbReference>
<dbReference type="GO" id="GO:0004180">
    <property type="term" value="F:carboxypeptidase activity"/>
    <property type="evidence" value="ECO:0007669"/>
    <property type="project" value="UniProtKB-KW"/>
</dbReference>
<dbReference type="InterPro" id="IPR011811">
    <property type="entry name" value="Peptidase_S51_cyanophycinase"/>
</dbReference>
<dbReference type="RefSeq" id="WP_331209332.1">
    <property type="nucleotide sequence ID" value="NZ_JAZGQL010000014.1"/>
</dbReference>
<evidence type="ECO:0000256" key="5">
    <source>
        <dbReference type="ARBA" id="ARBA00015719"/>
    </source>
</evidence>
<dbReference type="Proteomes" id="UP001339911">
    <property type="component" value="Unassembled WGS sequence"/>
</dbReference>
<evidence type="ECO:0000256" key="6">
    <source>
        <dbReference type="ARBA" id="ARBA00022670"/>
    </source>
</evidence>
<evidence type="ECO:0000256" key="7">
    <source>
        <dbReference type="ARBA" id="ARBA00022801"/>
    </source>
</evidence>
<keyword evidence="7 9" id="KW-0378">Hydrolase</keyword>
<comment type="function">
    <text evidence="2">Exopeptidase that catalyzes the hydrolytic cleavage of multi-L-arginyl-poly-L-aspartic acid (cyanophycin; a water-insoluble reserve polymer) into aspartate-arginine dipeptides.</text>
</comment>
<comment type="catalytic activity">
    <reaction evidence="1">
        <text>[L-4-(L-arginin-2-N-yl)aspartate](n) + H2O = [L-4-(L-arginin-2-N-yl)aspartate](n-1) + L-4-(L-arginin-2-N-yl)aspartate</text>
        <dbReference type="Rhea" id="RHEA:12845"/>
        <dbReference type="Rhea" id="RHEA-COMP:13728"/>
        <dbReference type="Rhea" id="RHEA-COMP:13734"/>
        <dbReference type="ChEBI" id="CHEBI:15377"/>
        <dbReference type="ChEBI" id="CHEBI:137986"/>
        <dbReference type="ChEBI" id="CHEBI:137991"/>
        <dbReference type="EC" id="3.4.15.6"/>
    </reaction>
</comment>
<proteinExistence type="inferred from homology"/>